<reference evidence="2" key="1">
    <citation type="journal article" date="2019" name="Int. J. Syst. Evol. Microbiol.">
        <title>The Global Catalogue of Microorganisms (GCM) 10K type strain sequencing project: providing services to taxonomists for standard genome sequencing and annotation.</title>
        <authorList>
            <consortium name="The Broad Institute Genomics Platform"/>
            <consortium name="The Broad Institute Genome Sequencing Center for Infectious Disease"/>
            <person name="Wu L."/>
            <person name="Ma J."/>
        </authorList>
    </citation>
    <scope>NUCLEOTIDE SEQUENCE [LARGE SCALE GENOMIC DNA]</scope>
    <source>
        <strain evidence="2">CGMCC 1.12851</strain>
    </source>
</reference>
<organism evidence="1 2">
    <name type="scientific">Blastomonas aquatica</name>
    <dbReference type="NCBI Taxonomy" id="1510276"/>
    <lineage>
        <taxon>Bacteria</taxon>
        <taxon>Pseudomonadati</taxon>
        <taxon>Pseudomonadota</taxon>
        <taxon>Alphaproteobacteria</taxon>
        <taxon>Sphingomonadales</taxon>
        <taxon>Sphingomonadaceae</taxon>
        <taxon>Blastomonas</taxon>
    </lineage>
</organism>
<gene>
    <name evidence="1" type="ORF">GCM10010833_11080</name>
</gene>
<evidence type="ECO:0000313" key="2">
    <source>
        <dbReference type="Proteomes" id="UP000614261"/>
    </source>
</evidence>
<protein>
    <submittedName>
        <fullName evidence="1">Uncharacterized protein</fullName>
    </submittedName>
</protein>
<proteinExistence type="predicted"/>
<name>A0ABQ1J400_9SPHN</name>
<keyword evidence="2" id="KW-1185">Reference proteome</keyword>
<comment type="caution">
    <text evidence="1">The sequence shown here is derived from an EMBL/GenBank/DDBJ whole genome shotgun (WGS) entry which is preliminary data.</text>
</comment>
<sequence>MFSFTTEPEIPMLTVTRTGEWSLATVAAHEIVFRQELYQLQLSGKPRGLIVDIGATWPQERNVAWALRRMEARLGDLRPERIAVVSSFGASRLHARHLKEPDTQIFASMKYAREWILRMADPTGLSTEVHEQPCQADPEGMAVHVYGPSSDMDVMLTPSAALETAKRIGNAAVEVIIGQAMADGERASIATLGHCADASLANCRLQAQTSGGQEHHY</sequence>
<dbReference type="RefSeq" id="WP_188513402.1">
    <property type="nucleotide sequence ID" value="NZ_BMGD01000002.1"/>
</dbReference>
<accession>A0ABQ1J400</accession>
<dbReference type="EMBL" id="BMGD01000002">
    <property type="protein sequence ID" value="GGB58093.1"/>
    <property type="molecule type" value="Genomic_DNA"/>
</dbReference>
<dbReference type="Proteomes" id="UP000614261">
    <property type="component" value="Unassembled WGS sequence"/>
</dbReference>
<evidence type="ECO:0000313" key="1">
    <source>
        <dbReference type="EMBL" id="GGB58093.1"/>
    </source>
</evidence>